<evidence type="ECO:0000256" key="1">
    <source>
        <dbReference type="ARBA" id="ARBA00005298"/>
    </source>
</evidence>
<dbReference type="InterPro" id="IPR000698">
    <property type="entry name" value="Arrestin"/>
</dbReference>
<sequence>MSRGTGTRCFDVLKKATPDGKLSLFLDRRTFVDHFDHVDPIDGILTMTQDVKNTEYVFLIFTCSYRFGRDDLDVLGLTFQKELLLYTKCLWPNHPFDDNGNTKGKNKKWNKTWKKIKRLSSKRKTDSNEQISCTITNDDPYGIFSETLKQTDLLPFQIKLLSKHGDLAFPFRINIPTSSPSSVAIQPNEDDSRKLYGVSYTLTAFAGQKLHTSQPISSTVTIILRRYIAGPKLINRPLYPVAESTNKTINFLCYSGEVVLTASIEKPLYYHDESVNVLVVLDNYCNLSVRKLQIAIVQVTEMYLLTRGTYRCTISEHLCKENLPQAGEQQWKYTTALDTSFTDSILKQGVALEGYIKQEKNWLASSTILKLSSDLGECLEMMQNIQKNVEESTETAIKANKELHGVVISYFVRVRCWIGISRFSIHIPFLLMQPEKEPSPINNNSNNNNDIHLTTHTVQADVVENQPIENQSEDKQPIEIPHKDQD</sequence>
<dbReference type="Gene3D" id="2.60.40.640">
    <property type="match status" value="1"/>
</dbReference>
<dbReference type="Gene3D" id="2.60.40.840">
    <property type="match status" value="1"/>
</dbReference>
<dbReference type="Proteomes" id="UP000050792">
    <property type="component" value="Unassembled WGS sequence"/>
</dbReference>
<dbReference type="InterPro" id="IPR011022">
    <property type="entry name" value="Arrestin_C-like"/>
</dbReference>
<evidence type="ECO:0000313" key="5">
    <source>
        <dbReference type="WBParaSite" id="SRDH1_43670.1"/>
    </source>
</evidence>
<name>A0AA85FDY8_9TREM</name>
<accession>A0AA85FDY8</accession>
<evidence type="ECO:0000259" key="3">
    <source>
        <dbReference type="SMART" id="SM01017"/>
    </source>
</evidence>
<dbReference type="WBParaSite" id="SRDH1_43670.1">
    <property type="protein sequence ID" value="SRDH1_43670.1"/>
    <property type="gene ID" value="SRDH1_43670"/>
</dbReference>
<dbReference type="SMART" id="SM01017">
    <property type="entry name" value="Arrestin_C"/>
    <property type="match status" value="1"/>
</dbReference>
<dbReference type="GO" id="GO:0002031">
    <property type="term" value="P:G protein-coupled receptor internalization"/>
    <property type="evidence" value="ECO:0007669"/>
    <property type="project" value="TreeGrafter"/>
</dbReference>
<dbReference type="InterPro" id="IPR014753">
    <property type="entry name" value="Arrestin_N"/>
</dbReference>
<evidence type="ECO:0000313" key="4">
    <source>
        <dbReference type="Proteomes" id="UP000050792"/>
    </source>
</evidence>
<evidence type="ECO:0000256" key="2">
    <source>
        <dbReference type="SAM" id="MobiDB-lite"/>
    </source>
</evidence>
<feature type="compositionally biased region" description="Basic and acidic residues" evidence="2">
    <location>
        <begin position="472"/>
        <end position="486"/>
    </location>
</feature>
<dbReference type="InterPro" id="IPR014752">
    <property type="entry name" value="Arrestin-like_C"/>
</dbReference>
<dbReference type="GO" id="GO:0005737">
    <property type="term" value="C:cytoplasm"/>
    <property type="evidence" value="ECO:0007669"/>
    <property type="project" value="TreeGrafter"/>
</dbReference>
<reference evidence="4" key="1">
    <citation type="submission" date="2022-06" db="EMBL/GenBank/DDBJ databases">
        <authorList>
            <person name="Berger JAMES D."/>
            <person name="Berger JAMES D."/>
        </authorList>
    </citation>
    <scope>NUCLEOTIDE SEQUENCE [LARGE SCALE GENOMIC DNA]</scope>
</reference>
<dbReference type="PRINTS" id="PR00309">
    <property type="entry name" value="ARRESTIN"/>
</dbReference>
<dbReference type="InterPro" id="IPR014756">
    <property type="entry name" value="Ig_E-set"/>
</dbReference>
<dbReference type="GO" id="GO:0001664">
    <property type="term" value="F:G protein-coupled receptor binding"/>
    <property type="evidence" value="ECO:0007669"/>
    <property type="project" value="TreeGrafter"/>
</dbReference>
<dbReference type="Pfam" id="PF02752">
    <property type="entry name" value="Arrestin_C"/>
    <property type="match status" value="1"/>
</dbReference>
<feature type="region of interest" description="Disordered" evidence="2">
    <location>
        <begin position="467"/>
        <end position="486"/>
    </location>
</feature>
<proteinExistence type="inferred from homology"/>
<feature type="domain" description="Arrestin C-terminal-like" evidence="3">
    <location>
        <begin position="254"/>
        <end position="436"/>
    </location>
</feature>
<dbReference type="AlphaFoldDB" id="A0AA85FDY8"/>
<reference evidence="5" key="2">
    <citation type="submission" date="2023-11" db="UniProtKB">
        <authorList>
            <consortium name="WormBaseParasite"/>
        </authorList>
    </citation>
    <scope>IDENTIFICATION</scope>
</reference>
<protein>
    <recommendedName>
        <fullName evidence="3">Arrestin C-terminal-like domain-containing protein</fullName>
    </recommendedName>
</protein>
<dbReference type="PANTHER" id="PTHR11792">
    <property type="entry name" value="ARRESTIN"/>
    <property type="match status" value="1"/>
</dbReference>
<dbReference type="GO" id="GO:0007165">
    <property type="term" value="P:signal transduction"/>
    <property type="evidence" value="ECO:0007669"/>
    <property type="project" value="InterPro"/>
</dbReference>
<organism evidence="4 5">
    <name type="scientific">Schistosoma rodhaini</name>
    <dbReference type="NCBI Taxonomy" id="6188"/>
    <lineage>
        <taxon>Eukaryota</taxon>
        <taxon>Metazoa</taxon>
        <taxon>Spiralia</taxon>
        <taxon>Lophotrochozoa</taxon>
        <taxon>Platyhelminthes</taxon>
        <taxon>Trematoda</taxon>
        <taxon>Digenea</taxon>
        <taxon>Strigeidida</taxon>
        <taxon>Schistosomatoidea</taxon>
        <taxon>Schistosomatidae</taxon>
        <taxon>Schistosoma</taxon>
    </lineage>
</organism>
<dbReference type="PANTHER" id="PTHR11792:SF17">
    <property type="entry name" value="KURTZ ARRESTIN"/>
    <property type="match status" value="1"/>
</dbReference>
<comment type="similarity">
    <text evidence="1">Belongs to the arrestin family.</text>
</comment>
<keyword evidence="4" id="KW-1185">Reference proteome</keyword>
<dbReference type="SUPFAM" id="SSF81296">
    <property type="entry name" value="E set domains"/>
    <property type="match status" value="3"/>
</dbReference>